<evidence type="ECO:0000259" key="13">
    <source>
        <dbReference type="Pfam" id="PF00593"/>
    </source>
</evidence>
<keyword evidence="5 10" id="KW-0812">Transmembrane</keyword>
<dbReference type="Gene3D" id="2.40.170.20">
    <property type="entry name" value="TonB-dependent receptor, beta-barrel domain"/>
    <property type="match status" value="1"/>
</dbReference>
<evidence type="ECO:0000256" key="4">
    <source>
        <dbReference type="ARBA" id="ARBA00022452"/>
    </source>
</evidence>
<evidence type="ECO:0000256" key="10">
    <source>
        <dbReference type="PROSITE-ProRule" id="PRU01360"/>
    </source>
</evidence>
<keyword evidence="16" id="KW-1185">Reference proteome</keyword>
<dbReference type="Proteomes" id="UP001500021">
    <property type="component" value="Unassembled WGS sequence"/>
</dbReference>
<evidence type="ECO:0000256" key="2">
    <source>
        <dbReference type="ARBA" id="ARBA00009810"/>
    </source>
</evidence>
<accession>A0ABN1LAJ4</accession>
<evidence type="ECO:0000256" key="6">
    <source>
        <dbReference type="ARBA" id="ARBA00023077"/>
    </source>
</evidence>
<feature type="chain" id="PRO_5046887041" evidence="12">
    <location>
        <begin position="29"/>
        <end position="722"/>
    </location>
</feature>
<keyword evidence="4 10" id="KW-1134">Transmembrane beta strand</keyword>
<sequence>MNFTHSTYQRNAIYLGVALGLTSTASFAQQPKEATEPVTKIEEVERIHITTQRQAYRGDFSSLTSPESVSEISRQLIDNTGIAELTQVLDLSASVSRQNSLGGLWDSYAIRGFFGDENVPSGYLVNGFNAGRGFSGPRDMSGIEQVEVLKGPKAALYGRGEPGGTINLITKKPQFDQQGQVTVEVGSYDKLRLEADFTGELTENVAARVIGFYETGDSFRDTLEIDKKGLMASFLFEQSEQSVWHYELEASRQEIPFDRGILALGGNFDMMPIERFLGEPGDGATTTEALGHQLQWQYDFSDNWYVNSGLTYRSTRLQGTSSDAEVSPVRQMLYYDGRTLTRQRRARDYDTDQFVIRSEVSGRFMTGAIEHQLMVGVDYDLFDYDRDYRVYRAPALNTGPTKAMLHAIDIYQPLYGQHELPTPIPAIVRVQKQKATGLYVQDQLQLTDELHVRLGGRIDWLEQTLDDQLKGFSAKQSENHFSPQLGLVYQLKDNWSLYTSYGEGYRLNFGTDSNGEGFKPNQTKSAEVGTKFTLFDNKLDITLAYFDSLQKNIIVADTLNPGYHTAIGQASSSGFEVDIAGQLPAEIDVWFSYAYIDAQVDKNAIDTGLGVSIQKGDELLNIPENSASLQLSKIFSLYDNDLTLGAGATYIDKRLGQRGSDFYLPAYTVVNMFAKYNVSSQIDLKLEVHNAFDKKHFTNAYTQIWVQPGDPRTIDFNLTYQF</sequence>
<keyword evidence="9 10" id="KW-0998">Cell outer membrane</keyword>
<evidence type="ECO:0000256" key="9">
    <source>
        <dbReference type="ARBA" id="ARBA00023237"/>
    </source>
</evidence>
<dbReference type="InterPro" id="IPR012910">
    <property type="entry name" value="Plug_dom"/>
</dbReference>
<dbReference type="Pfam" id="PF00593">
    <property type="entry name" value="TonB_dep_Rec_b-barrel"/>
    <property type="match status" value="1"/>
</dbReference>
<reference evidence="15 16" key="1">
    <citation type="journal article" date="2019" name="Int. J. Syst. Evol. Microbiol.">
        <title>The Global Catalogue of Microorganisms (GCM) 10K type strain sequencing project: providing services to taxonomists for standard genome sequencing and annotation.</title>
        <authorList>
            <consortium name="The Broad Institute Genomics Platform"/>
            <consortium name="The Broad Institute Genome Sequencing Center for Infectious Disease"/>
            <person name="Wu L."/>
            <person name="Ma J."/>
        </authorList>
    </citation>
    <scope>NUCLEOTIDE SEQUENCE [LARGE SCALE GENOMIC DNA]</scope>
    <source>
        <strain evidence="15 16">JCM 15608</strain>
    </source>
</reference>
<evidence type="ECO:0000313" key="16">
    <source>
        <dbReference type="Proteomes" id="UP001500021"/>
    </source>
</evidence>
<dbReference type="SUPFAM" id="SSF56935">
    <property type="entry name" value="Porins"/>
    <property type="match status" value="1"/>
</dbReference>
<comment type="subcellular location">
    <subcellularLocation>
        <location evidence="1 10">Cell outer membrane</location>
        <topology evidence="1 10">Multi-pass membrane protein</topology>
    </subcellularLocation>
</comment>
<evidence type="ECO:0000256" key="11">
    <source>
        <dbReference type="RuleBase" id="RU003357"/>
    </source>
</evidence>
<protein>
    <submittedName>
        <fullName evidence="15">TonB-dependent siderophore receptor</fullName>
    </submittedName>
</protein>
<keyword evidence="3 10" id="KW-0813">Transport</keyword>
<keyword evidence="6 11" id="KW-0798">TonB box</keyword>
<organism evidence="15 16">
    <name type="scientific">Colwellia asteriadis</name>
    <dbReference type="NCBI Taxonomy" id="517723"/>
    <lineage>
        <taxon>Bacteria</taxon>
        <taxon>Pseudomonadati</taxon>
        <taxon>Pseudomonadota</taxon>
        <taxon>Gammaproteobacteria</taxon>
        <taxon>Alteromonadales</taxon>
        <taxon>Colwelliaceae</taxon>
        <taxon>Colwellia</taxon>
    </lineage>
</organism>
<feature type="domain" description="TonB-dependent receptor plug" evidence="14">
    <location>
        <begin position="64"/>
        <end position="165"/>
    </location>
</feature>
<dbReference type="EMBL" id="BAAAFA010000011">
    <property type="protein sequence ID" value="GAA0821847.1"/>
    <property type="molecule type" value="Genomic_DNA"/>
</dbReference>
<dbReference type="NCBIfam" id="TIGR01783">
    <property type="entry name" value="TonB-siderophor"/>
    <property type="match status" value="1"/>
</dbReference>
<evidence type="ECO:0000256" key="1">
    <source>
        <dbReference type="ARBA" id="ARBA00004571"/>
    </source>
</evidence>
<proteinExistence type="inferred from homology"/>
<dbReference type="InterPro" id="IPR000531">
    <property type="entry name" value="Beta-barrel_TonB"/>
</dbReference>
<feature type="domain" description="TonB-dependent receptor-like beta-barrel" evidence="13">
    <location>
        <begin position="254"/>
        <end position="690"/>
    </location>
</feature>
<dbReference type="Pfam" id="PF07715">
    <property type="entry name" value="Plug"/>
    <property type="match status" value="1"/>
</dbReference>
<comment type="caution">
    <text evidence="15">The sequence shown here is derived from an EMBL/GenBank/DDBJ whole genome shotgun (WGS) entry which is preliminary data.</text>
</comment>
<evidence type="ECO:0000256" key="5">
    <source>
        <dbReference type="ARBA" id="ARBA00022692"/>
    </source>
</evidence>
<dbReference type="InterPro" id="IPR010105">
    <property type="entry name" value="TonB_sidphr_rcpt"/>
</dbReference>
<dbReference type="Gene3D" id="2.170.130.10">
    <property type="entry name" value="TonB-dependent receptor, plug domain"/>
    <property type="match status" value="1"/>
</dbReference>
<keyword evidence="12" id="KW-0732">Signal</keyword>
<dbReference type="PROSITE" id="PS52016">
    <property type="entry name" value="TONB_DEPENDENT_REC_3"/>
    <property type="match status" value="1"/>
</dbReference>
<feature type="signal peptide" evidence="12">
    <location>
        <begin position="1"/>
        <end position="28"/>
    </location>
</feature>
<evidence type="ECO:0000256" key="8">
    <source>
        <dbReference type="ARBA" id="ARBA00023170"/>
    </source>
</evidence>
<keyword evidence="7 10" id="KW-0472">Membrane</keyword>
<dbReference type="PANTHER" id="PTHR32552">
    <property type="entry name" value="FERRICHROME IRON RECEPTOR-RELATED"/>
    <property type="match status" value="1"/>
</dbReference>
<keyword evidence="8 15" id="KW-0675">Receptor</keyword>
<dbReference type="RefSeq" id="WP_343818433.1">
    <property type="nucleotide sequence ID" value="NZ_BAAAFA010000011.1"/>
</dbReference>
<comment type="similarity">
    <text evidence="2 10 11">Belongs to the TonB-dependent receptor family.</text>
</comment>
<evidence type="ECO:0000256" key="7">
    <source>
        <dbReference type="ARBA" id="ARBA00023136"/>
    </source>
</evidence>
<gene>
    <name evidence="15" type="ORF">GCM10009111_29340</name>
</gene>
<name>A0ABN1LAJ4_9GAMM</name>
<dbReference type="CDD" id="cd01347">
    <property type="entry name" value="ligand_gated_channel"/>
    <property type="match status" value="1"/>
</dbReference>
<dbReference type="InterPro" id="IPR036942">
    <property type="entry name" value="Beta-barrel_TonB_sf"/>
</dbReference>
<evidence type="ECO:0000313" key="15">
    <source>
        <dbReference type="EMBL" id="GAA0821847.1"/>
    </source>
</evidence>
<evidence type="ECO:0000256" key="3">
    <source>
        <dbReference type="ARBA" id="ARBA00022448"/>
    </source>
</evidence>
<evidence type="ECO:0000256" key="12">
    <source>
        <dbReference type="SAM" id="SignalP"/>
    </source>
</evidence>
<dbReference type="InterPro" id="IPR037066">
    <property type="entry name" value="Plug_dom_sf"/>
</dbReference>
<dbReference type="PANTHER" id="PTHR32552:SF90">
    <property type="entry name" value="METAL-PSEUDOPALINE RECEPTOR CNTO"/>
    <property type="match status" value="1"/>
</dbReference>
<evidence type="ECO:0000259" key="14">
    <source>
        <dbReference type="Pfam" id="PF07715"/>
    </source>
</evidence>
<dbReference type="InterPro" id="IPR039426">
    <property type="entry name" value="TonB-dep_rcpt-like"/>
</dbReference>